<evidence type="ECO:0000256" key="1">
    <source>
        <dbReference type="ARBA" id="ARBA00004127"/>
    </source>
</evidence>
<feature type="transmembrane region" description="Helical" evidence="5">
    <location>
        <begin position="102"/>
        <end position="126"/>
    </location>
</feature>
<keyword evidence="8" id="KW-1185">Reference proteome</keyword>
<evidence type="ECO:0000259" key="6">
    <source>
        <dbReference type="Pfam" id="PF06803"/>
    </source>
</evidence>
<feature type="transmembrane region" description="Helical" evidence="5">
    <location>
        <begin position="34"/>
        <end position="51"/>
    </location>
</feature>
<reference evidence="8" key="1">
    <citation type="submission" date="2016-10" db="EMBL/GenBank/DDBJ databases">
        <authorList>
            <person name="Varghese N."/>
            <person name="Submissions S."/>
        </authorList>
    </citation>
    <scope>NUCLEOTIDE SEQUENCE [LARGE SCALE GENOMIC DNA]</scope>
    <source>
        <strain evidence="8">DSM 23256</strain>
    </source>
</reference>
<sequence length="131" mass="15182">MVPSGLLRWWGWLKVFKNNALILYFAWKHPRTPIVVKVMLLALIAYIISPVDILPDYLPLFGFADDAVLAPAAMFYLINLLPETVRTECQRESERWKRRAPLILGLIVLFVVAWVALIIIGVKYLWVYLSR</sequence>
<dbReference type="Proteomes" id="UP000243333">
    <property type="component" value="Unassembled WGS sequence"/>
</dbReference>
<dbReference type="EMBL" id="FNBU01000007">
    <property type="protein sequence ID" value="SDF33541.1"/>
    <property type="molecule type" value="Genomic_DNA"/>
</dbReference>
<gene>
    <name evidence="7" type="ORF">SAMN05660235_01242</name>
</gene>
<keyword evidence="3 5" id="KW-1133">Transmembrane helix</keyword>
<dbReference type="Pfam" id="PF06803">
    <property type="entry name" value="DUF1232"/>
    <property type="match status" value="1"/>
</dbReference>
<evidence type="ECO:0000313" key="8">
    <source>
        <dbReference type="Proteomes" id="UP000243333"/>
    </source>
</evidence>
<dbReference type="InterPro" id="IPR010652">
    <property type="entry name" value="DUF1232"/>
</dbReference>
<evidence type="ECO:0000256" key="3">
    <source>
        <dbReference type="ARBA" id="ARBA00022989"/>
    </source>
</evidence>
<keyword evidence="2 5" id="KW-0812">Transmembrane</keyword>
<organism evidence="7 8">
    <name type="scientific">Sporolituus thermophilus DSM 23256</name>
    <dbReference type="NCBI Taxonomy" id="1123285"/>
    <lineage>
        <taxon>Bacteria</taxon>
        <taxon>Bacillati</taxon>
        <taxon>Bacillota</taxon>
        <taxon>Negativicutes</taxon>
        <taxon>Selenomonadales</taxon>
        <taxon>Sporomusaceae</taxon>
        <taxon>Sporolituus</taxon>
    </lineage>
</organism>
<feature type="transmembrane region" description="Helical" evidence="5">
    <location>
        <begin position="57"/>
        <end position="81"/>
    </location>
</feature>
<evidence type="ECO:0000256" key="5">
    <source>
        <dbReference type="SAM" id="Phobius"/>
    </source>
</evidence>
<dbReference type="RefSeq" id="WP_093689117.1">
    <property type="nucleotide sequence ID" value="NZ_FNBU01000007.1"/>
</dbReference>
<keyword evidence="4 5" id="KW-0472">Membrane</keyword>
<proteinExistence type="predicted"/>
<protein>
    <submittedName>
        <fullName evidence="7">Uncharacterized membrane protein YkvA, DUF1232 family</fullName>
    </submittedName>
</protein>
<feature type="transmembrane region" description="Helical" evidence="5">
    <location>
        <begin position="6"/>
        <end position="27"/>
    </location>
</feature>
<evidence type="ECO:0000256" key="4">
    <source>
        <dbReference type="ARBA" id="ARBA00023136"/>
    </source>
</evidence>
<feature type="domain" description="DUF1232" evidence="6">
    <location>
        <begin position="36"/>
        <end position="71"/>
    </location>
</feature>
<accession>A0A1G7K940</accession>
<evidence type="ECO:0000313" key="7">
    <source>
        <dbReference type="EMBL" id="SDF33541.1"/>
    </source>
</evidence>
<dbReference type="AlphaFoldDB" id="A0A1G7K940"/>
<dbReference type="OrthoDB" id="9800202at2"/>
<dbReference type="GO" id="GO:0012505">
    <property type="term" value="C:endomembrane system"/>
    <property type="evidence" value="ECO:0007669"/>
    <property type="project" value="UniProtKB-SubCell"/>
</dbReference>
<dbReference type="STRING" id="1123285.SAMN05660235_01242"/>
<comment type="subcellular location">
    <subcellularLocation>
        <location evidence="1">Endomembrane system</location>
        <topology evidence="1">Multi-pass membrane protein</topology>
    </subcellularLocation>
</comment>
<name>A0A1G7K940_9FIRM</name>
<evidence type="ECO:0000256" key="2">
    <source>
        <dbReference type="ARBA" id="ARBA00022692"/>
    </source>
</evidence>